<keyword evidence="1" id="KW-0812">Transmembrane</keyword>
<dbReference type="Proteomes" id="UP000016023">
    <property type="component" value="Unassembled WGS sequence"/>
</dbReference>
<dbReference type="EMBL" id="AGWK01000017">
    <property type="protein sequence ID" value="EHO73462.1"/>
    <property type="molecule type" value="Genomic_DNA"/>
</dbReference>
<dbReference type="HOGENOM" id="CLU_3383235_0_0_10"/>
<keyword evidence="1" id="KW-1133">Transmembrane helix</keyword>
<sequence>MLLHQIIYYIIVALRCCIKIIIAPKYFYDEVIL</sequence>
<proteinExistence type="predicted"/>
<accession>H1Q0P0</accession>
<reference evidence="2 3" key="1">
    <citation type="submission" date="2011-12" db="EMBL/GenBank/DDBJ databases">
        <title>The Genome Sequence of Prevotella micans F0438.</title>
        <authorList>
            <consortium name="The Broad Institute Genome Sequencing Platform"/>
            <person name="Earl A."/>
            <person name="Ward D."/>
            <person name="Feldgarden M."/>
            <person name="Gevers D."/>
            <person name="Izard J."/>
            <person name="Baranova O.V."/>
            <person name="Blanton J.M."/>
            <person name="Wade W.G."/>
            <person name="Dewhirst F.E."/>
            <person name="Young S.K."/>
            <person name="Zeng Q."/>
            <person name="Gargeya S."/>
            <person name="Fitzgerald M."/>
            <person name="Haas B."/>
            <person name="Abouelleil A."/>
            <person name="Alvarado L."/>
            <person name="Arachchi H.M."/>
            <person name="Berlin A."/>
            <person name="Chapman S.B."/>
            <person name="Gearin G."/>
            <person name="Goldberg J."/>
            <person name="Griggs A."/>
            <person name="Gujja S."/>
            <person name="Hansen M."/>
            <person name="Heiman D."/>
            <person name="Howarth C."/>
            <person name="Larimer J."/>
            <person name="Lui A."/>
            <person name="MacDonald P.J.P."/>
            <person name="McCowen C."/>
            <person name="Montmayeur A."/>
            <person name="Murphy C."/>
            <person name="Neiman D."/>
            <person name="Pearson M."/>
            <person name="Priest M."/>
            <person name="Roberts A."/>
            <person name="Saif S."/>
            <person name="Shea T."/>
            <person name="Sisk P."/>
            <person name="Stolte C."/>
            <person name="Sykes S."/>
            <person name="Wortman J."/>
            <person name="Nusbaum C."/>
            <person name="Birren B."/>
        </authorList>
    </citation>
    <scope>NUCLEOTIDE SEQUENCE [LARGE SCALE GENOMIC DNA]</scope>
    <source>
        <strain evidence="2 3">F0438</strain>
    </source>
</reference>
<organism evidence="2 3">
    <name type="scientific">Prevotella micans F0438</name>
    <dbReference type="NCBI Taxonomy" id="883158"/>
    <lineage>
        <taxon>Bacteria</taxon>
        <taxon>Pseudomonadati</taxon>
        <taxon>Bacteroidota</taxon>
        <taxon>Bacteroidia</taxon>
        <taxon>Bacteroidales</taxon>
        <taxon>Prevotellaceae</taxon>
        <taxon>Prevotella</taxon>
    </lineage>
</organism>
<keyword evidence="1" id="KW-0472">Membrane</keyword>
<dbReference type="AlphaFoldDB" id="H1Q0P0"/>
<comment type="caution">
    <text evidence="2">The sequence shown here is derived from an EMBL/GenBank/DDBJ whole genome shotgun (WGS) entry which is preliminary data.</text>
</comment>
<dbReference type="STRING" id="883158.HMPREF9140_00478"/>
<keyword evidence="3" id="KW-1185">Reference proteome</keyword>
<protein>
    <submittedName>
        <fullName evidence="2">Uncharacterized protein</fullName>
    </submittedName>
</protein>
<name>H1Q0P0_9BACT</name>
<evidence type="ECO:0000313" key="2">
    <source>
        <dbReference type="EMBL" id="EHO73462.1"/>
    </source>
</evidence>
<feature type="transmembrane region" description="Helical" evidence="1">
    <location>
        <begin position="6"/>
        <end position="28"/>
    </location>
</feature>
<gene>
    <name evidence="2" type="ORF">HMPREF9140_00478</name>
</gene>
<evidence type="ECO:0000313" key="3">
    <source>
        <dbReference type="Proteomes" id="UP000016023"/>
    </source>
</evidence>
<evidence type="ECO:0000256" key="1">
    <source>
        <dbReference type="SAM" id="Phobius"/>
    </source>
</evidence>